<evidence type="ECO:0000259" key="2">
    <source>
        <dbReference type="PROSITE" id="PS50043"/>
    </source>
</evidence>
<dbReference type="PROSITE" id="PS50043">
    <property type="entry name" value="HTH_LUXR_2"/>
    <property type="match status" value="1"/>
</dbReference>
<dbReference type="GO" id="GO:0003677">
    <property type="term" value="F:DNA binding"/>
    <property type="evidence" value="ECO:0007669"/>
    <property type="project" value="UniProtKB-KW"/>
</dbReference>
<organism evidence="3">
    <name type="scientific">Salmonella muenchen</name>
    <dbReference type="NCBI Taxonomy" id="596"/>
    <lineage>
        <taxon>Bacteria</taxon>
        <taxon>Pseudomonadati</taxon>
        <taxon>Pseudomonadota</taxon>
        <taxon>Gammaproteobacteria</taxon>
        <taxon>Enterobacterales</taxon>
        <taxon>Enterobacteriaceae</taxon>
        <taxon>Salmonella</taxon>
    </lineage>
</organism>
<name>A0A5Y2E2T0_SALMU</name>
<evidence type="ECO:0000313" key="3">
    <source>
        <dbReference type="EMBL" id="ECD4201108.1"/>
    </source>
</evidence>
<dbReference type="InterPro" id="IPR000792">
    <property type="entry name" value="Tscrpt_reg_LuxR_C"/>
</dbReference>
<accession>A0A5Y2E2T0</accession>
<feature type="non-terminal residue" evidence="3">
    <location>
        <position position="1"/>
    </location>
</feature>
<dbReference type="EMBL" id="AAIEQN010000200">
    <property type="protein sequence ID" value="ECD4201108.1"/>
    <property type="molecule type" value="Genomic_DNA"/>
</dbReference>
<evidence type="ECO:0000256" key="1">
    <source>
        <dbReference type="ARBA" id="ARBA00023125"/>
    </source>
</evidence>
<reference evidence="3" key="1">
    <citation type="submission" date="2019-03" db="EMBL/GenBank/DDBJ databases">
        <authorList>
            <person name="Ashton P.M."/>
            <person name="Dallman T."/>
            <person name="Nair S."/>
            <person name="De Pinna E."/>
            <person name="Peters T."/>
            <person name="Grant K."/>
        </authorList>
    </citation>
    <scope>NUCLEOTIDE SEQUENCE</scope>
    <source>
        <strain evidence="3">301730</strain>
    </source>
</reference>
<dbReference type="GO" id="GO:0006355">
    <property type="term" value="P:regulation of DNA-templated transcription"/>
    <property type="evidence" value="ECO:0007669"/>
    <property type="project" value="InterPro"/>
</dbReference>
<dbReference type="AlphaFoldDB" id="A0A5Y2E2T0"/>
<gene>
    <name evidence="3" type="ORF">E0Y79_26185</name>
</gene>
<protein>
    <submittedName>
        <fullName evidence="3">Helix-turn-helix transcriptional regulator</fullName>
    </submittedName>
</protein>
<dbReference type="Gene3D" id="1.10.10.10">
    <property type="entry name" value="Winged helix-like DNA-binding domain superfamily/Winged helix DNA-binding domain"/>
    <property type="match status" value="1"/>
</dbReference>
<sequence>THIRNLYQKLGVAHRQDAVQHAQQLLKMMGYGV</sequence>
<comment type="caution">
    <text evidence="3">The sequence shown here is derived from an EMBL/GenBank/DDBJ whole genome shotgun (WGS) entry which is preliminary data.</text>
</comment>
<feature type="domain" description="HTH luxR-type" evidence="2">
    <location>
        <begin position="1"/>
        <end position="26"/>
    </location>
</feature>
<dbReference type="InterPro" id="IPR036388">
    <property type="entry name" value="WH-like_DNA-bd_sf"/>
</dbReference>
<proteinExistence type="predicted"/>
<keyword evidence="1" id="KW-0238">DNA-binding</keyword>